<gene>
    <name evidence="2" type="ORF">S01H4_31653</name>
</gene>
<comment type="caution">
    <text evidence="2">The sequence shown here is derived from an EMBL/GenBank/DDBJ whole genome shotgun (WGS) entry which is preliminary data.</text>
</comment>
<name>X1BD40_9ZZZZ</name>
<dbReference type="InterPro" id="IPR029439">
    <property type="entry name" value="Wzt_C"/>
</dbReference>
<dbReference type="Gene3D" id="3.40.50.300">
    <property type="entry name" value="P-loop containing nucleotide triphosphate hydrolases"/>
    <property type="match status" value="1"/>
</dbReference>
<feature type="domain" description="Wzt C-terminal" evidence="1">
    <location>
        <begin position="143"/>
        <end position="277"/>
    </location>
</feature>
<dbReference type="Gene3D" id="2.70.50.60">
    <property type="entry name" value="abc- transporter (atp binding component) like domain"/>
    <property type="match status" value="1"/>
</dbReference>
<dbReference type="InterPro" id="IPR050683">
    <property type="entry name" value="Bact_Polysacc_Export_ATP-bd"/>
</dbReference>
<feature type="non-terminal residue" evidence="2">
    <location>
        <position position="1"/>
    </location>
</feature>
<evidence type="ECO:0000259" key="1">
    <source>
        <dbReference type="Pfam" id="PF14524"/>
    </source>
</evidence>
<proteinExistence type="predicted"/>
<evidence type="ECO:0000313" key="2">
    <source>
        <dbReference type="EMBL" id="GAG82013.1"/>
    </source>
</evidence>
<dbReference type="SUPFAM" id="SSF52540">
    <property type="entry name" value="P-loop containing nucleoside triphosphate hydrolases"/>
    <property type="match status" value="1"/>
</dbReference>
<accession>X1BD40</accession>
<dbReference type="PANTHER" id="PTHR46743">
    <property type="entry name" value="TEICHOIC ACIDS EXPORT ATP-BINDING PROTEIN TAGH"/>
    <property type="match status" value="1"/>
</dbReference>
<protein>
    <recommendedName>
        <fullName evidence="1">Wzt C-terminal domain-containing protein</fullName>
    </recommendedName>
</protein>
<dbReference type="AlphaFoldDB" id="X1BD40"/>
<dbReference type="PANTHER" id="PTHR46743:SF2">
    <property type="entry name" value="TEICHOIC ACIDS EXPORT ATP-BINDING PROTEIN TAGH"/>
    <property type="match status" value="1"/>
</dbReference>
<dbReference type="CDD" id="cd10147">
    <property type="entry name" value="Wzt_C-like"/>
    <property type="match status" value="1"/>
</dbReference>
<dbReference type="Pfam" id="PF14524">
    <property type="entry name" value="Wzt_C"/>
    <property type="match status" value="1"/>
</dbReference>
<organism evidence="2">
    <name type="scientific">marine sediment metagenome</name>
    <dbReference type="NCBI Taxonomy" id="412755"/>
    <lineage>
        <taxon>unclassified sequences</taxon>
        <taxon>metagenomes</taxon>
        <taxon>ecological metagenomes</taxon>
    </lineage>
</organism>
<dbReference type="EMBL" id="BART01016461">
    <property type="protein sequence ID" value="GAG82013.1"/>
    <property type="molecule type" value="Genomic_DNA"/>
</dbReference>
<dbReference type="InterPro" id="IPR027417">
    <property type="entry name" value="P-loop_NTPase"/>
</dbReference>
<reference evidence="2" key="1">
    <citation type="journal article" date="2014" name="Front. Microbiol.">
        <title>High frequency of phylogenetically diverse reductive dehalogenase-homologous genes in deep subseafloor sedimentary metagenomes.</title>
        <authorList>
            <person name="Kawai M."/>
            <person name="Futagami T."/>
            <person name="Toyoda A."/>
            <person name="Takaki Y."/>
            <person name="Nishi S."/>
            <person name="Hori S."/>
            <person name="Arai W."/>
            <person name="Tsubouchi T."/>
            <person name="Morono Y."/>
            <person name="Uchiyama I."/>
            <person name="Ito T."/>
            <person name="Fujiyama A."/>
            <person name="Inagaki F."/>
            <person name="Takami H."/>
        </authorList>
    </citation>
    <scope>NUCLEOTIDE SEQUENCE</scope>
    <source>
        <strain evidence="2">Expedition CK06-06</strain>
    </source>
</reference>
<sequence>SGMYMRLGFSVAINVNPDILLVDEVLAVGDQAFQAKCYKVIYDFMKRGKTIIIVSHDLGTISDLCSKVVFLKDGEIKDIGKPLVVVAKYRAYIEELEKKRIIEQQKAERKKIFKTVIEGNRKVIDGEEISRLSNLSVSGETLNRFGSGDAEIQNIKLLDDKGREIDFCKYGDDVKIIYEVLFKKEVEEPIFGMRITDFKGNIVYGTNTRLNNIKTGTFKKGDLIKVIFNQKINLIGGAYSVSPAVGYNDNKTYCDWINDMFTINVIHRNMAEGLADLNPEIIIKKTDSRK</sequence>